<evidence type="ECO:0000313" key="1">
    <source>
        <dbReference type="EMBL" id="OUT07023.1"/>
    </source>
</evidence>
<dbReference type="AlphaFoldDB" id="A0A1Y5MIN7"/>
<dbReference type="EMBL" id="NDYN01000008">
    <property type="protein sequence ID" value="OUT07023.1"/>
    <property type="molecule type" value="Genomic_DNA"/>
</dbReference>
<accession>A0A1Y5MIN7</accession>
<sequence length="89" mass="10301">MKPLKPRYDKLSEEDFYLGFMLIVKERNPSLLKAIKEGETSKQTDEALDIALSFYDTSLQLAREINELEDKIRRLKSKPSSNAPQRKKG</sequence>
<evidence type="ECO:0000313" key="2">
    <source>
        <dbReference type="Proteomes" id="UP000196317"/>
    </source>
</evidence>
<comment type="caution">
    <text evidence="1">The sequence shown here is derived from an EMBL/GenBank/DDBJ whole genome shotgun (WGS) entry which is preliminary data.</text>
</comment>
<name>A0A1Y5MIN7_9BACT</name>
<reference evidence="1 2" key="1">
    <citation type="submission" date="2017-04" db="EMBL/GenBank/DDBJ databases">
        <title>Complete genome of Campylobacter concisus ATCC 33237T and draft genomes for an additional eight well characterized C. concisus strains.</title>
        <authorList>
            <person name="Cornelius A.J."/>
            <person name="Miller W.G."/>
            <person name="Lastovica A.J."/>
            <person name="On S.L."/>
            <person name="French N.P."/>
            <person name="Vandenberg O."/>
            <person name="Biggs P.J."/>
        </authorList>
    </citation>
    <scope>NUCLEOTIDE SEQUENCE [LARGE SCALE GENOMIC DNA]</scope>
    <source>
        <strain evidence="1 2">CCUG 19995</strain>
    </source>
</reference>
<protein>
    <submittedName>
        <fullName evidence="1">Uncharacterized protein</fullName>
    </submittedName>
</protein>
<dbReference type="RefSeq" id="WP_087583606.1">
    <property type="nucleotide sequence ID" value="NZ_CABPUI010000011.1"/>
</dbReference>
<dbReference type="Proteomes" id="UP000196317">
    <property type="component" value="Unassembled WGS sequence"/>
</dbReference>
<gene>
    <name evidence="1" type="ORF">B9N65_08650</name>
</gene>
<proteinExistence type="predicted"/>
<organism evidence="1 2">
    <name type="scientific">Campylobacter concisus</name>
    <dbReference type="NCBI Taxonomy" id="199"/>
    <lineage>
        <taxon>Bacteria</taxon>
        <taxon>Pseudomonadati</taxon>
        <taxon>Campylobacterota</taxon>
        <taxon>Epsilonproteobacteria</taxon>
        <taxon>Campylobacterales</taxon>
        <taxon>Campylobacteraceae</taxon>
        <taxon>Campylobacter</taxon>
    </lineage>
</organism>